<sequence>MMKKMKRVTMESSPSYAVDEEAKSRFKMQGLMQDFGELYKETHDLKKKLEKAKQKKMTLLAEVRFLRRRYKHLMRTSSQINPAENLIQQQKVEMPREQQTFVRERKHKEKESAKRNPPTLLDLNEVSVPREENGEFQVVWEPLRMDKKLKRCSVEGETLANDLNLSICRDVGNGSSRNGKRKITWQDQKRRIKPVDDRRRNFGSFSSSFRHNR</sequence>
<evidence type="ECO:0000313" key="4">
    <source>
        <dbReference type="Proteomes" id="UP000825729"/>
    </source>
</evidence>
<dbReference type="PANTHER" id="PTHR34807">
    <property type="entry name" value="OS08G0270800 PROTEIN"/>
    <property type="match status" value="1"/>
</dbReference>
<dbReference type="Proteomes" id="UP000825729">
    <property type="component" value="Unassembled WGS sequence"/>
</dbReference>
<organism evidence="3 4">
    <name type="scientific">Aristolochia fimbriata</name>
    <name type="common">White veined hardy Dutchman's pipe vine</name>
    <dbReference type="NCBI Taxonomy" id="158543"/>
    <lineage>
        <taxon>Eukaryota</taxon>
        <taxon>Viridiplantae</taxon>
        <taxon>Streptophyta</taxon>
        <taxon>Embryophyta</taxon>
        <taxon>Tracheophyta</taxon>
        <taxon>Spermatophyta</taxon>
        <taxon>Magnoliopsida</taxon>
        <taxon>Magnoliidae</taxon>
        <taxon>Piperales</taxon>
        <taxon>Aristolochiaceae</taxon>
        <taxon>Aristolochia</taxon>
    </lineage>
</organism>
<keyword evidence="4" id="KW-1185">Reference proteome</keyword>
<reference evidence="3 4" key="1">
    <citation type="submission" date="2021-07" db="EMBL/GenBank/DDBJ databases">
        <title>The Aristolochia fimbriata genome: insights into angiosperm evolution, floral development and chemical biosynthesis.</title>
        <authorList>
            <person name="Jiao Y."/>
        </authorList>
    </citation>
    <scope>NUCLEOTIDE SEQUENCE [LARGE SCALE GENOMIC DNA]</scope>
    <source>
        <strain evidence="3">IBCAS-2021</strain>
        <tissue evidence="3">Leaf</tissue>
    </source>
</reference>
<protein>
    <submittedName>
        <fullName evidence="3">Uncharacterized protein</fullName>
    </submittedName>
</protein>
<keyword evidence="1" id="KW-0175">Coiled coil</keyword>
<feature type="coiled-coil region" evidence="1">
    <location>
        <begin position="35"/>
        <end position="69"/>
    </location>
</feature>
<gene>
    <name evidence="3" type="ORF">H6P81_000398</name>
</gene>
<accession>A0AAV7F6I5</accession>
<comment type="caution">
    <text evidence="3">The sequence shown here is derived from an EMBL/GenBank/DDBJ whole genome shotgun (WGS) entry which is preliminary data.</text>
</comment>
<dbReference type="EMBL" id="JAINDJ010000002">
    <property type="protein sequence ID" value="KAG9455890.1"/>
    <property type="molecule type" value="Genomic_DNA"/>
</dbReference>
<evidence type="ECO:0000313" key="3">
    <source>
        <dbReference type="EMBL" id="KAG9455890.1"/>
    </source>
</evidence>
<feature type="region of interest" description="Disordered" evidence="2">
    <location>
        <begin position="171"/>
        <end position="190"/>
    </location>
</feature>
<dbReference type="AlphaFoldDB" id="A0AAV7F6I5"/>
<evidence type="ECO:0000256" key="1">
    <source>
        <dbReference type="SAM" id="Coils"/>
    </source>
</evidence>
<name>A0AAV7F6I5_ARIFI</name>
<evidence type="ECO:0000256" key="2">
    <source>
        <dbReference type="SAM" id="MobiDB-lite"/>
    </source>
</evidence>
<proteinExistence type="predicted"/>
<dbReference type="PANTHER" id="PTHR34807:SF3">
    <property type="entry name" value="OS08G0270800 PROTEIN"/>
    <property type="match status" value="1"/>
</dbReference>